<dbReference type="Pfam" id="PF00528">
    <property type="entry name" value="BPD_transp_1"/>
    <property type="match status" value="1"/>
</dbReference>
<dbReference type="Pfam" id="PF19300">
    <property type="entry name" value="BPD_transp_1_N"/>
    <property type="match status" value="1"/>
</dbReference>
<reference evidence="15" key="2">
    <citation type="submission" date="2020-09" db="EMBL/GenBank/DDBJ databases">
        <authorList>
            <person name="Sun Q."/>
            <person name="Zhou Y."/>
        </authorList>
    </citation>
    <scope>NUCLEOTIDE SEQUENCE</scope>
    <source>
        <strain evidence="15">CGMCC 1.15760</strain>
    </source>
</reference>
<protein>
    <recommendedName>
        <fullName evidence="12">Nickel import system permease protein NikB</fullName>
    </recommendedName>
</protein>
<organism evidence="15 16">
    <name type="scientific">Lysinibacillus alkalisoli</name>
    <dbReference type="NCBI Taxonomy" id="1911548"/>
    <lineage>
        <taxon>Bacteria</taxon>
        <taxon>Bacillati</taxon>
        <taxon>Bacillota</taxon>
        <taxon>Bacilli</taxon>
        <taxon>Bacillales</taxon>
        <taxon>Bacillaceae</taxon>
        <taxon>Lysinibacillus</taxon>
    </lineage>
</organism>
<keyword evidence="2 13" id="KW-0813">Transport</keyword>
<comment type="similarity">
    <text evidence="10">Belongs to the binding-protein-dependent transport system permease family. OppBC subfamily.</text>
</comment>
<evidence type="ECO:0000256" key="4">
    <source>
        <dbReference type="ARBA" id="ARBA00022596"/>
    </source>
</evidence>
<keyword evidence="6 13" id="KW-1133">Transmembrane helix</keyword>
<dbReference type="CDD" id="cd06261">
    <property type="entry name" value="TM_PBP2"/>
    <property type="match status" value="1"/>
</dbReference>
<dbReference type="GO" id="GO:0015099">
    <property type="term" value="F:nickel cation transmembrane transporter activity"/>
    <property type="evidence" value="ECO:0007669"/>
    <property type="project" value="InterPro"/>
</dbReference>
<comment type="subunit">
    <text evidence="11">The complex is composed of two ATP-binding proteins (NikD and NikE), two transmembrane proteins (NikB and NikC) and a solute-binding protein (NikA).</text>
</comment>
<evidence type="ECO:0000256" key="6">
    <source>
        <dbReference type="ARBA" id="ARBA00022989"/>
    </source>
</evidence>
<feature type="transmembrane region" description="Helical" evidence="13">
    <location>
        <begin position="134"/>
        <end position="158"/>
    </location>
</feature>
<keyword evidence="8" id="KW-0921">Nickel transport</keyword>
<evidence type="ECO:0000256" key="2">
    <source>
        <dbReference type="ARBA" id="ARBA00022448"/>
    </source>
</evidence>
<comment type="caution">
    <text evidence="15">The sequence shown here is derived from an EMBL/GenBank/DDBJ whole genome shotgun (WGS) entry which is preliminary data.</text>
</comment>
<feature type="transmembrane region" description="Helical" evidence="13">
    <location>
        <begin position="99"/>
        <end position="122"/>
    </location>
</feature>
<evidence type="ECO:0000256" key="11">
    <source>
        <dbReference type="ARBA" id="ARBA00038669"/>
    </source>
</evidence>
<dbReference type="NCBIfam" id="NF045470">
    <property type="entry name" value="Opp2B"/>
    <property type="match status" value="1"/>
</dbReference>
<accession>A0A917D417</accession>
<evidence type="ECO:0000313" key="16">
    <source>
        <dbReference type="Proteomes" id="UP000616608"/>
    </source>
</evidence>
<dbReference type="Gene3D" id="1.10.3720.10">
    <property type="entry name" value="MetI-like"/>
    <property type="match status" value="1"/>
</dbReference>
<feature type="transmembrane region" description="Helical" evidence="13">
    <location>
        <begin position="227"/>
        <end position="253"/>
    </location>
</feature>
<evidence type="ECO:0000256" key="1">
    <source>
        <dbReference type="ARBA" id="ARBA00004651"/>
    </source>
</evidence>
<feature type="domain" description="ABC transmembrane type-1" evidence="14">
    <location>
        <begin position="95"/>
        <end position="292"/>
    </location>
</feature>
<dbReference type="InterPro" id="IPR035906">
    <property type="entry name" value="MetI-like_sf"/>
</dbReference>
<evidence type="ECO:0000256" key="3">
    <source>
        <dbReference type="ARBA" id="ARBA00022475"/>
    </source>
</evidence>
<evidence type="ECO:0000259" key="14">
    <source>
        <dbReference type="PROSITE" id="PS50928"/>
    </source>
</evidence>
<evidence type="ECO:0000256" key="12">
    <source>
        <dbReference type="ARBA" id="ARBA00044774"/>
    </source>
</evidence>
<dbReference type="PANTHER" id="PTHR43163:SF6">
    <property type="entry name" value="DIPEPTIDE TRANSPORT SYSTEM PERMEASE PROTEIN DPPB-RELATED"/>
    <property type="match status" value="1"/>
</dbReference>
<gene>
    <name evidence="15" type="ORF">GCM10007425_00200</name>
</gene>
<evidence type="ECO:0000256" key="8">
    <source>
        <dbReference type="ARBA" id="ARBA00023112"/>
    </source>
</evidence>
<keyword evidence="4" id="KW-0533">Nickel</keyword>
<feature type="transmembrane region" description="Helical" evidence="13">
    <location>
        <begin position="273"/>
        <end position="292"/>
    </location>
</feature>
<keyword evidence="7" id="KW-0406">Ion transport</keyword>
<sequence>MAKYIMKRLLHTLLVIIAISMIIFFAIRLTGDPVTVMFGAGEPTKEAVEQITEKLGLDKSLPEQYFIFMKDLVQFDLGVSYRSNQPVLDLILERAWPTFLLAMGGMVVAVLIAFPVGIISAVKKGKSVDIFGRIFSLIGISFPNFWLGIMLILIFSVSLKWLPASGFDSFSALILPSLTLGLILSGILARLIRSSMLDVLKMQYITTAKSKGIKDWVVIIKHAFRNALLPTVTFMGLQFGALLGGAVIVEQVFAWPGIGRLIVDAINQRDYPVVQGGVIVLAIVMVVVNLLVDLSYSIINPRIRTGRG</sequence>
<keyword evidence="9 13" id="KW-0472">Membrane</keyword>
<keyword evidence="5 13" id="KW-0812">Transmembrane</keyword>
<dbReference type="SUPFAM" id="SSF161098">
    <property type="entry name" value="MetI-like"/>
    <property type="match status" value="1"/>
</dbReference>
<evidence type="ECO:0000256" key="7">
    <source>
        <dbReference type="ARBA" id="ARBA00023065"/>
    </source>
</evidence>
<dbReference type="PANTHER" id="PTHR43163">
    <property type="entry name" value="DIPEPTIDE TRANSPORT SYSTEM PERMEASE PROTEIN DPPB-RELATED"/>
    <property type="match status" value="1"/>
</dbReference>
<dbReference type="InterPro" id="IPR000515">
    <property type="entry name" value="MetI-like"/>
</dbReference>
<dbReference type="RefSeq" id="WP_188612981.1">
    <property type="nucleotide sequence ID" value="NZ_BMJT01000001.1"/>
</dbReference>
<keyword evidence="16" id="KW-1185">Reference proteome</keyword>
<dbReference type="PROSITE" id="PS50928">
    <property type="entry name" value="ABC_TM1"/>
    <property type="match status" value="1"/>
</dbReference>
<reference evidence="15" key="1">
    <citation type="journal article" date="2014" name="Int. J. Syst. Evol. Microbiol.">
        <title>Complete genome sequence of Corynebacterium casei LMG S-19264T (=DSM 44701T), isolated from a smear-ripened cheese.</title>
        <authorList>
            <consortium name="US DOE Joint Genome Institute (JGI-PGF)"/>
            <person name="Walter F."/>
            <person name="Albersmeier A."/>
            <person name="Kalinowski J."/>
            <person name="Ruckert C."/>
        </authorList>
    </citation>
    <scope>NUCLEOTIDE SEQUENCE</scope>
    <source>
        <strain evidence="15">CGMCC 1.15760</strain>
    </source>
</reference>
<dbReference type="InterPro" id="IPR050045">
    <property type="entry name" value="Opp2B"/>
</dbReference>
<feature type="transmembrane region" description="Helical" evidence="13">
    <location>
        <begin position="9"/>
        <end position="27"/>
    </location>
</feature>
<dbReference type="AlphaFoldDB" id="A0A917D417"/>
<evidence type="ECO:0000256" key="9">
    <source>
        <dbReference type="ARBA" id="ARBA00023136"/>
    </source>
</evidence>
<evidence type="ECO:0000256" key="10">
    <source>
        <dbReference type="ARBA" id="ARBA00024202"/>
    </source>
</evidence>
<evidence type="ECO:0000256" key="13">
    <source>
        <dbReference type="RuleBase" id="RU363032"/>
    </source>
</evidence>
<dbReference type="EMBL" id="BMJT01000001">
    <property type="protein sequence ID" value="GGG09832.1"/>
    <property type="molecule type" value="Genomic_DNA"/>
</dbReference>
<proteinExistence type="inferred from homology"/>
<name>A0A917D417_9BACI</name>
<comment type="subcellular location">
    <subcellularLocation>
        <location evidence="1 13">Cell membrane</location>
        <topology evidence="1 13">Multi-pass membrane protein</topology>
    </subcellularLocation>
</comment>
<evidence type="ECO:0000256" key="5">
    <source>
        <dbReference type="ARBA" id="ARBA00022692"/>
    </source>
</evidence>
<dbReference type="InterPro" id="IPR045621">
    <property type="entry name" value="BPD_transp_1_N"/>
</dbReference>
<dbReference type="Proteomes" id="UP000616608">
    <property type="component" value="Unassembled WGS sequence"/>
</dbReference>
<evidence type="ECO:0000313" key="15">
    <source>
        <dbReference type="EMBL" id="GGG09832.1"/>
    </source>
</evidence>
<dbReference type="GO" id="GO:0005886">
    <property type="term" value="C:plasma membrane"/>
    <property type="evidence" value="ECO:0007669"/>
    <property type="project" value="UniProtKB-SubCell"/>
</dbReference>
<keyword evidence="3" id="KW-1003">Cell membrane</keyword>
<feature type="transmembrane region" description="Helical" evidence="13">
    <location>
        <begin position="170"/>
        <end position="192"/>
    </location>
</feature>